<comment type="caution">
    <text evidence="2">The sequence shown here is derived from an EMBL/GenBank/DDBJ whole genome shotgun (WGS) entry which is preliminary data.</text>
</comment>
<dbReference type="RefSeq" id="WP_344238911.1">
    <property type="nucleotide sequence ID" value="NZ_BAAAHH010000005.1"/>
</dbReference>
<organism evidence="2 3">
    <name type="scientific">Actinocorallia libanotica</name>
    <dbReference type="NCBI Taxonomy" id="46162"/>
    <lineage>
        <taxon>Bacteria</taxon>
        <taxon>Bacillati</taxon>
        <taxon>Actinomycetota</taxon>
        <taxon>Actinomycetes</taxon>
        <taxon>Streptosporangiales</taxon>
        <taxon>Thermomonosporaceae</taxon>
        <taxon>Actinocorallia</taxon>
    </lineage>
</organism>
<name>A0ABN1QNK2_9ACTN</name>
<proteinExistence type="predicted"/>
<evidence type="ECO:0000313" key="2">
    <source>
        <dbReference type="EMBL" id="GAA0945281.1"/>
    </source>
</evidence>
<gene>
    <name evidence="2" type="ORF">GCM10009550_18890</name>
</gene>
<sequence>MGTKKNDHDGSRGARAEEPESERAAERVSDALERGVPEEELDPADAERTAHATVSPQPEPDERPDRP</sequence>
<dbReference type="Proteomes" id="UP001500665">
    <property type="component" value="Unassembled WGS sequence"/>
</dbReference>
<protein>
    <submittedName>
        <fullName evidence="2">Uncharacterized protein</fullName>
    </submittedName>
</protein>
<keyword evidence="3" id="KW-1185">Reference proteome</keyword>
<evidence type="ECO:0000313" key="3">
    <source>
        <dbReference type="Proteomes" id="UP001500665"/>
    </source>
</evidence>
<feature type="compositionally biased region" description="Basic and acidic residues" evidence="1">
    <location>
        <begin position="1"/>
        <end position="37"/>
    </location>
</feature>
<accession>A0ABN1QNK2</accession>
<feature type="region of interest" description="Disordered" evidence="1">
    <location>
        <begin position="1"/>
        <end position="67"/>
    </location>
</feature>
<reference evidence="2 3" key="1">
    <citation type="journal article" date="2019" name="Int. J. Syst. Evol. Microbiol.">
        <title>The Global Catalogue of Microorganisms (GCM) 10K type strain sequencing project: providing services to taxonomists for standard genome sequencing and annotation.</title>
        <authorList>
            <consortium name="The Broad Institute Genomics Platform"/>
            <consortium name="The Broad Institute Genome Sequencing Center for Infectious Disease"/>
            <person name="Wu L."/>
            <person name="Ma J."/>
        </authorList>
    </citation>
    <scope>NUCLEOTIDE SEQUENCE [LARGE SCALE GENOMIC DNA]</scope>
    <source>
        <strain evidence="2 3">JCM 10696</strain>
    </source>
</reference>
<evidence type="ECO:0000256" key="1">
    <source>
        <dbReference type="SAM" id="MobiDB-lite"/>
    </source>
</evidence>
<dbReference type="EMBL" id="BAAAHH010000005">
    <property type="protein sequence ID" value="GAA0945281.1"/>
    <property type="molecule type" value="Genomic_DNA"/>
</dbReference>